<evidence type="ECO:0000313" key="1">
    <source>
        <dbReference type="EMBL" id="GAA4178441.1"/>
    </source>
</evidence>
<gene>
    <name evidence="1" type="ORF">GCM10022287_28760</name>
</gene>
<comment type="caution">
    <text evidence="1">The sequence shown here is derived from an EMBL/GenBank/DDBJ whole genome shotgun (WGS) entry which is preliminary data.</text>
</comment>
<keyword evidence="2" id="KW-1185">Reference proteome</keyword>
<name>A0ABP8A5R3_9MICO</name>
<dbReference type="RefSeq" id="WP_344755608.1">
    <property type="nucleotide sequence ID" value="NZ_BAABBW010000004.1"/>
</dbReference>
<reference evidence="2" key="1">
    <citation type="journal article" date="2019" name="Int. J. Syst. Evol. Microbiol.">
        <title>The Global Catalogue of Microorganisms (GCM) 10K type strain sequencing project: providing services to taxonomists for standard genome sequencing and annotation.</title>
        <authorList>
            <consortium name="The Broad Institute Genomics Platform"/>
            <consortium name="The Broad Institute Genome Sequencing Center for Infectious Disease"/>
            <person name="Wu L."/>
            <person name="Ma J."/>
        </authorList>
    </citation>
    <scope>NUCLEOTIDE SEQUENCE [LARGE SCALE GENOMIC DNA]</scope>
    <source>
        <strain evidence="2">JCM 17591</strain>
    </source>
</reference>
<accession>A0ABP8A5R3</accession>
<dbReference type="EMBL" id="BAABBW010000004">
    <property type="protein sequence ID" value="GAA4178441.1"/>
    <property type="molecule type" value="Genomic_DNA"/>
</dbReference>
<evidence type="ECO:0008006" key="3">
    <source>
        <dbReference type="Google" id="ProtNLM"/>
    </source>
</evidence>
<organism evidence="1 2">
    <name type="scientific">Gryllotalpicola koreensis</name>
    <dbReference type="NCBI Taxonomy" id="993086"/>
    <lineage>
        <taxon>Bacteria</taxon>
        <taxon>Bacillati</taxon>
        <taxon>Actinomycetota</taxon>
        <taxon>Actinomycetes</taxon>
        <taxon>Micrococcales</taxon>
        <taxon>Microbacteriaceae</taxon>
        <taxon>Gryllotalpicola</taxon>
    </lineage>
</organism>
<dbReference type="Pfam" id="PF13651">
    <property type="entry name" value="EcoRI_methylase"/>
    <property type="match status" value="1"/>
</dbReference>
<evidence type="ECO:0000313" key="2">
    <source>
        <dbReference type="Proteomes" id="UP001501079"/>
    </source>
</evidence>
<dbReference type="Proteomes" id="UP001501079">
    <property type="component" value="Unassembled WGS sequence"/>
</dbReference>
<sequence>MANENLNSARWSSYDEFYTQWADIEREMNAYLEYDPDVFRDKVILLPCDDPEWSNFTKFFALHFMDFGLKKLISTSFAPDSNPATFSYEPTLFELNDPAFDPTKTHANGRMFVLDSTDVSGDGLVNIDDLQWSYLAGDGDFRSAEVTALRDEADIVITNPPFSLFREFVQWVVDGSKQLSVIGSSNAVTYREVFPLIRENRLWKGATGNNTDMVFAVPKGTEIKDADRQKAERLGYPSNGEYDYTRLGNSCWFTNIEHGRRHEPLQSMSQADNTKFSRHKEVKGIGYRRYDNFDAVDVGFVDAIPSDYAGVMGVPISFLDRYNPDQFDIVGMSAYGQVLPELKVPFKQGHHRPYVGGEAVYQRIFIRRKASA</sequence>
<dbReference type="InterPro" id="IPR025247">
    <property type="entry name" value="EcoRI-like_methylase"/>
</dbReference>
<proteinExistence type="predicted"/>
<protein>
    <recommendedName>
        <fullName evidence="3">DNA methyltransferase</fullName>
    </recommendedName>
</protein>